<dbReference type="Proteomes" id="UP000269396">
    <property type="component" value="Unassembled WGS sequence"/>
</dbReference>
<sequence length="56" mass="6253">MVVGCSQQETLDLIFVLLGTRQHDVPVILKELMLDGFDLMSPSFIVRDFTTELSGP</sequence>
<keyword evidence="2" id="KW-1185">Reference proteome</keyword>
<reference evidence="1 2" key="1">
    <citation type="submission" date="2018-11" db="EMBL/GenBank/DDBJ databases">
        <authorList>
            <consortium name="Pathogen Informatics"/>
        </authorList>
    </citation>
    <scope>NUCLEOTIDE SEQUENCE [LARGE SCALE GENOMIC DNA]</scope>
    <source>
        <strain>Denwood</strain>
        <strain evidence="2">Zambia</strain>
    </source>
</reference>
<dbReference type="EMBL" id="UZAL01005804">
    <property type="protein sequence ID" value="VDO94301.1"/>
    <property type="molecule type" value="Genomic_DNA"/>
</dbReference>
<evidence type="ECO:0000313" key="2">
    <source>
        <dbReference type="Proteomes" id="UP000269396"/>
    </source>
</evidence>
<dbReference type="AlphaFoldDB" id="A0A183NMH9"/>
<feature type="non-terminal residue" evidence="1">
    <location>
        <position position="56"/>
    </location>
</feature>
<protein>
    <submittedName>
        <fullName evidence="1">Uncharacterized protein</fullName>
    </submittedName>
</protein>
<organism evidence="1 2">
    <name type="scientific">Schistosoma mattheei</name>
    <dbReference type="NCBI Taxonomy" id="31246"/>
    <lineage>
        <taxon>Eukaryota</taxon>
        <taxon>Metazoa</taxon>
        <taxon>Spiralia</taxon>
        <taxon>Lophotrochozoa</taxon>
        <taxon>Platyhelminthes</taxon>
        <taxon>Trematoda</taxon>
        <taxon>Digenea</taxon>
        <taxon>Strigeidida</taxon>
        <taxon>Schistosomatoidea</taxon>
        <taxon>Schistosomatidae</taxon>
        <taxon>Schistosoma</taxon>
    </lineage>
</organism>
<proteinExistence type="predicted"/>
<name>A0A183NMH9_9TREM</name>
<evidence type="ECO:0000313" key="1">
    <source>
        <dbReference type="EMBL" id="VDO94301.1"/>
    </source>
</evidence>
<accession>A0A183NMH9</accession>
<gene>
    <name evidence="1" type="ORF">SMTD_LOCUS3315</name>
</gene>